<evidence type="ECO:0000313" key="2">
    <source>
        <dbReference type="Proteomes" id="UP000234653"/>
    </source>
</evidence>
<reference evidence="1 2" key="1">
    <citation type="submission" date="2016-12" db="EMBL/GenBank/DDBJ databases">
        <title>The whole genome sequencing and assembly of Lactobacillus alimentarius DSM 20249T strain.</title>
        <authorList>
            <person name="Lee Y.-J."/>
            <person name="Yi H."/>
            <person name="Bahn Y.-S."/>
            <person name="Kim J.F."/>
            <person name="Lee D.-W."/>
        </authorList>
    </citation>
    <scope>NUCLEOTIDE SEQUENCE [LARGE SCALE GENOMIC DNA]</scope>
    <source>
        <strain evidence="1 2">DSM 20249</strain>
    </source>
</reference>
<dbReference type="PANTHER" id="PTHR43431">
    <property type="entry name" value="OXIDOREDUCTASE, SHORT CHAIN DEHYDROGENASE/REDUCTASE FAMILY (AFU_ORTHOLOGUE AFUA_5G14000)"/>
    <property type="match status" value="1"/>
</dbReference>
<dbReference type="InterPro" id="IPR036291">
    <property type="entry name" value="NAD(P)-bd_dom_sf"/>
</dbReference>
<gene>
    <name evidence="1" type="ORF">LA20249_09195</name>
</gene>
<protein>
    <recommendedName>
        <fullName evidence="3">Short-chain dehydrogenase</fullName>
    </recommendedName>
</protein>
<dbReference type="OrthoDB" id="9799818at2"/>
<name>A0A2K9HKJ7_9LACO</name>
<dbReference type="STRING" id="1423720.FC67_GL000534"/>
<dbReference type="KEGG" id="lali:LA20249_09195"/>
<dbReference type="RefSeq" id="WP_057738506.1">
    <property type="nucleotide sequence ID" value="NZ_AZDQ01000019.1"/>
</dbReference>
<dbReference type="AlphaFoldDB" id="A0A2K9HKJ7"/>
<accession>A0A2K9HKJ7</accession>
<dbReference type="Gene3D" id="3.40.50.720">
    <property type="entry name" value="NAD(P)-binding Rossmann-like Domain"/>
    <property type="match status" value="1"/>
</dbReference>
<keyword evidence="2" id="KW-1185">Reference proteome</keyword>
<dbReference type="InterPro" id="IPR002347">
    <property type="entry name" value="SDR_fam"/>
</dbReference>
<evidence type="ECO:0000313" key="1">
    <source>
        <dbReference type="EMBL" id="AUI72347.1"/>
    </source>
</evidence>
<dbReference type="EMBL" id="CP018867">
    <property type="protein sequence ID" value="AUI72347.1"/>
    <property type="molecule type" value="Genomic_DNA"/>
</dbReference>
<organism evidence="1 2">
    <name type="scientific">Companilactobacillus alimentarius DSM 20249</name>
    <dbReference type="NCBI Taxonomy" id="1423720"/>
    <lineage>
        <taxon>Bacteria</taxon>
        <taxon>Bacillati</taxon>
        <taxon>Bacillota</taxon>
        <taxon>Bacilli</taxon>
        <taxon>Lactobacillales</taxon>
        <taxon>Lactobacillaceae</taxon>
        <taxon>Companilactobacillus</taxon>
    </lineage>
</organism>
<dbReference type="Proteomes" id="UP000234653">
    <property type="component" value="Chromosome"/>
</dbReference>
<evidence type="ECO:0008006" key="3">
    <source>
        <dbReference type="Google" id="ProtNLM"/>
    </source>
</evidence>
<sequence length="222" mass="24528">MSTIVIGSDSGVGLETARLYGKKGQRIILVSRNQAKLDIATKELNDEQISTSNYACDVNDFSKLEKMIQEITDKDKDVTNLVYNVGNKHLDNALSSDVELIEDIFKTNVLSAIVSAKAFIKDTDESLKRSIIFTGGGAAVHPSNKASTLSLTKAALRSYAYTLHEQVIDQNIYVGLVTIQGIIGSSKEMAPEKIAKAYWNLLEERNKVEAFYPEKITKSEFD</sequence>
<proteinExistence type="predicted"/>
<dbReference type="PANTHER" id="PTHR43431:SF1">
    <property type="entry name" value="OS08G0476300 PROTEIN"/>
    <property type="match status" value="1"/>
</dbReference>
<dbReference type="Pfam" id="PF00106">
    <property type="entry name" value="adh_short"/>
    <property type="match status" value="1"/>
</dbReference>
<dbReference type="SUPFAM" id="SSF51735">
    <property type="entry name" value="NAD(P)-binding Rossmann-fold domains"/>
    <property type="match status" value="1"/>
</dbReference>